<evidence type="ECO:0000256" key="1">
    <source>
        <dbReference type="SAM" id="MobiDB-lite"/>
    </source>
</evidence>
<accession>A0A5B9W0H9</accession>
<feature type="transmembrane region" description="Helical" evidence="2">
    <location>
        <begin position="21"/>
        <end position="40"/>
    </location>
</feature>
<feature type="region of interest" description="Disordered" evidence="1">
    <location>
        <begin position="234"/>
        <end position="259"/>
    </location>
</feature>
<keyword evidence="2" id="KW-1133">Transmembrane helix</keyword>
<dbReference type="AlphaFoldDB" id="A0A5B9W0H9"/>
<feature type="transmembrane region" description="Helical" evidence="2">
    <location>
        <begin position="60"/>
        <end position="79"/>
    </location>
</feature>
<evidence type="ECO:0000313" key="3">
    <source>
        <dbReference type="EMBL" id="QEH33801.1"/>
    </source>
</evidence>
<reference evidence="3 4" key="1">
    <citation type="submission" date="2019-08" db="EMBL/GenBank/DDBJ databases">
        <title>Deep-cultivation of Planctomycetes and their phenomic and genomic characterization uncovers novel biology.</title>
        <authorList>
            <person name="Wiegand S."/>
            <person name="Jogler M."/>
            <person name="Boedeker C."/>
            <person name="Pinto D."/>
            <person name="Vollmers J."/>
            <person name="Rivas-Marin E."/>
            <person name="Kohn T."/>
            <person name="Peeters S.H."/>
            <person name="Heuer A."/>
            <person name="Rast P."/>
            <person name="Oberbeckmann S."/>
            <person name="Bunk B."/>
            <person name="Jeske O."/>
            <person name="Meyerdierks A."/>
            <person name="Storesund J.E."/>
            <person name="Kallscheuer N."/>
            <person name="Luecker S."/>
            <person name="Lage O.M."/>
            <person name="Pohl T."/>
            <person name="Merkel B.J."/>
            <person name="Hornburger P."/>
            <person name="Mueller R.-W."/>
            <person name="Bruemmer F."/>
            <person name="Labrenz M."/>
            <person name="Spormann A.M."/>
            <person name="Op den Camp H."/>
            <person name="Overmann J."/>
            <person name="Amann R."/>
            <person name="Jetten M.S.M."/>
            <person name="Mascher T."/>
            <person name="Medema M.H."/>
            <person name="Devos D.P."/>
            <person name="Kaster A.-K."/>
            <person name="Ovreas L."/>
            <person name="Rohde M."/>
            <person name="Galperin M.Y."/>
            <person name="Jogler C."/>
        </authorList>
    </citation>
    <scope>NUCLEOTIDE SEQUENCE [LARGE SCALE GENOMIC DNA]</scope>
    <source>
        <strain evidence="3 4">OJF2</strain>
    </source>
</reference>
<evidence type="ECO:0000313" key="4">
    <source>
        <dbReference type="Proteomes" id="UP000324233"/>
    </source>
</evidence>
<protein>
    <submittedName>
        <fullName evidence="3">Uncharacterized protein</fullName>
    </submittedName>
</protein>
<name>A0A5B9W0H9_9BACT</name>
<organism evidence="3 4">
    <name type="scientific">Aquisphaera giovannonii</name>
    <dbReference type="NCBI Taxonomy" id="406548"/>
    <lineage>
        <taxon>Bacteria</taxon>
        <taxon>Pseudomonadati</taxon>
        <taxon>Planctomycetota</taxon>
        <taxon>Planctomycetia</taxon>
        <taxon>Isosphaerales</taxon>
        <taxon>Isosphaeraceae</taxon>
        <taxon>Aquisphaera</taxon>
    </lineage>
</organism>
<sequence length="259" mass="28134">MQHPSPETGRYANLRRGGAGLGRLAAWLPIGFVLLGAGLFLDQARDLVSDGQFTTGERRVMGIIALVTFSGSVLAGWILSRLFRTLAGVLEVLADSAEASWRTGDLIEQHLVPTLGRIALAVEESHPAAAQPADDRAEVARRPQALIAELDRAKAAGRAGRAVELRDALTRHLRGEALHRLDRDLALWLLRLVEARVQSDAVDVELADWVARAVDSLGDMPEAEPLRRALPALQRRAEQRAGRQAAGHSRRTSTNRGQP</sequence>
<evidence type="ECO:0000256" key="2">
    <source>
        <dbReference type="SAM" id="Phobius"/>
    </source>
</evidence>
<dbReference type="Proteomes" id="UP000324233">
    <property type="component" value="Chromosome"/>
</dbReference>
<dbReference type="EMBL" id="CP042997">
    <property type="protein sequence ID" value="QEH33801.1"/>
    <property type="molecule type" value="Genomic_DNA"/>
</dbReference>
<keyword evidence="2" id="KW-0812">Transmembrane</keyword>
<keyword evidence="4" id="KW-1185">Reference proteome</keyword>
<dbReference type="RefSeq" id="WP_148593806.1">
    <property type="nucleotide sequence ID" value="NZ_CP042997.1"/>
</dbReference>
<proteinExistence type="predicted"/>
<dbReference type="KEGG" id="agv:OJF2_23300"/>
<gene>
    <name evidence="3" type="ORF">OJF2_23300</name>
</gene>
<keyword evidence="2" id="KW-0472">Membrane</keyword>
<dbReference type="OrthoDB" id="271715at2"/>